<feature type="transmembrane region" description="Helical" evidence="4">
    <location>
        <begin position="42"/>
        <end position="66"/>
    </location>
</feature>
<dbReference type="GO" id="GO:0005524">
    <property type="term" value="F:ATP binding"/>
    <property type="evidence" value="ECO:0007669"/>
    <property type="project" value="InterPro"/>
</dbReference>
<evidence type="ECO:0000256" key="4">
    <source>
        <dbReference type="SAM" id="Phobius"/>
    </source>
</evidence>
<proteinExistence type="predicted"/>
<dbReference type="KEGG" id="nai:NECAME_18876"/>
<keyword evidence="2 4" id="KW-1133">Transmembrane helix</keyword>
<dbReference type="Proteomes" id="UP000053676">
    <property type="component" value="Unassembled WGS sequence"/>
</dbReference>
<sequence length="99" mass="10735">AREDMLEEGAMEASLLDIFSYAKPLLSSSDPETLASGSVTNAILFMALAFVSGITTFSSGSLFGITGEKMAMRLRMDVFKAKSCNDNLLRQLTKRDICS</sequence>
<organism evidence="5 6">
    <name type="scientific">Necator americanus</name>
    <name type="common">Human hookworm</name>
    <dbReference type="NCBI Taxonomy" id="51031"/>
    <lineage>
        <taxon>Eukaryota</taxon>
        <taxon>Metazoa</taxon>
        <taxon>Ecdysozoa</taxon>
        <taxon>Nematoda</taxon>
        <taxon>Chromadorea</taxon>
        <taxon>Rhabditida</taxon>
        <taxon>Rhabditina</taxon>
        <taxon>Rhabditomorpha</taxon>
        <taxon>Strongyloidea</taxon>
        <taxon>Ancylostomatidae</taxon>
        <taxon>Bunostominae</taxon>
        <taxon>Necator</taxon>
    </lineage>
</organism>
<dbReference type="Gene3D" id="1.20.1560.10">
    <property type="entry name" value="ABC transporter type 1, transmembrane domain"/>
    <property type="match status" value="1"/>
</dbReference>
<accession>W2SSC8</accession>
<gene>
    <name evidence="5" type="ORF">NECAME_18876</name>
</gene>
<keyword evidence="3 4" id="KW-0472">Membrane</keyword>
<dbReference type="OrthoDB" id="6769193at2759"/>
<evidence type="ECO:0000256" key="1">
    <source>
        <dbReference type="ARBA" id="ARBA00022692"/>
    </source>
</evidence>
<dbReference type="AlphaFoldDB" id="W2SSC8"/>
<keyword evidence="6" id="KW-1185">Reference proteome</keyword>
<evidence type="ECO:0000256" key="2">
    <source>
        <dbReference type="ARBA" id="ARBA00022989"/>
    </source>
</evidence>
<protein>
    <submittedName>
        <fullName evidence="5">Uncharacterized protein</fullName>
    </submittedName>
</protein>
<keyword evidence="1 4" id="KW-0812">Transmembrane</keyword>
<evidence type="ECO:0000256" key="3">
    <source>
        <dbReference type="ARBA" id="ARBA00023136"/>
    </source>
</evidence>
<dbReference type="SUPFAM" id="SSF90123">
    <property type="entry name" value="ABC transporter transmembrane region"/>
    <property type="match status" value="1"/>
</dbReference>
<dbReference type="EMBL" id="KI664587">
    <property type="protein sequence ID" value="ETN72403.1"/>
    <property type="molecule type" value="Genomic_DNA"/>
</dbReference>
<name>W2SSC8_NECAM</name>
<evidence type="ECO:0000313" key="5">
    <source>
        <dbReference type="EMBL" id="ETN72403.1"/>
    </source>
</evidence>
<dbReference type="GO" id="GO:0016020">
    <property type="term" value="C:membrane"/>
    <property type="evidence" value="ECO:0007669"/>
    <property type="project" value="InterPro"/>
</dbReference>
<evidence type="ECO:0000313" key="6">
    <source>
        <dbReference type="Proteomes" id="UP000053676"/>
    </source>
</evidence>
<feature type="non-terminal residue" evidence="5">
    <location>
        <position position="1"/>
    </location>
</feature>
<reference evidence="6" key="1">
    <citation type="journal article" date="2014" name="Nat. Genet.">
        <title>Genome of the human hookworm Necator americanus.</title>
        <authorList>
            <person name="Tang Y.T."/>
            <person name="Gao X."/>
            <person name="Rosa B.A."/>
            <person name="Abubucker S."/>
            <person name="Hallsworth-Pepin K."/>
            <person name="Martin J."/>
            <person name="Tyagi R."/>
            <person name="Heizer E."/>
            <person name="Zhang X."/>
            <person name="Bhonagiri-Palsikar V."/>
            <person name="Minx P."/>
            <person name="Warren W.C."/>
            <person name="Wang Q."/>
            <person name="Zhan B."/>
            <person name="Hotez P.J."/>
            <person name="Sternberg P.W."/>
            <person name="Dougall A."/>
            <person name="Gaze S.T."/>
            <person name="Mulvenna J."/>
            <person name="Sotillo J."/>
            <person name="Ranganathan S."/>
            <person name="Rabelo E.M."/>
            <person name="Wilson R.K."/>
            <person name="Felgner P.L."/>
            <person name="Bethony J."/>
            <person name="Hawdon J.M."/>
            <person name="Gasser R.B."/>
            <person name="Loukas A."/>
            <person name="Mitreva M."/>
        </authorList>
    </citation>
    <scope>NUCLEOTIDE SEQUENCE [LARGE SCALE GENOMIC DNA]</scope>
</reference>
<dbReference type="InterPro" id="IPR036640">
    <property type="entry name" value="ABC1_TM_sf"/>
</dbReference>